<keyword evidence="4" id="KW-1185">Reference proteome</keyword>
<reference evidence="2" key="3">
    <citation type="submission" date="2010-09" db="EMBL/GenBank/DDBJ databases">
        <title>Annotation of Gaeumannomyces graminis var. tritici R3-111a-1.</title>
        <authorList>
            <consortium name="The Broad Institute Genome Sequencing Platform"/>
            <person name="Ma L.-J."/>
            <person name="Dead R."/>
            <person name="Young S.K."/>
            <person name="Zeng Q."/>
            <person name="Gargeya S."/>
            <person name="Fitzgerald M."/>
            <person name="Haas B."/>
            <person name="Abouelleil A."/>
            <person name="Alvarado L."/>
            <person name="Arachchi H.M."/>
            <person name="Berlin A."/>
            <person name="Brown A."/>
            <person name="Chapman S.B."/>
            <person name="Chen Z."/>
            <person name="Dunbar C."/>
            <person name="Freedman E."/>
            <person name="Gearin G."/>
            <person name="Gellesch M."/>
            <person name="Goldberg J."/>
            <person name="Griggs A."/>
            <person name="Gujja S."/>
            <person name="Heiman D."/>
            <person name="Howarth C."/>
            <person name="Larson L."/>
            <person name="Lui A."/>
            <person name="MacDonald P.J.P."/>
            <person name="Mehta T."/>
            <person name="Montmayeur A."/>
            <person name="Murphy C."/>
            <person name="Neiman D."/>
            <person name="Pearson M."/>
            <person name="Priest M."/>
            <person name="Roberts A."/>
            <person name="Saif S."/>
            <person name="Shea T."/>
            <person name="Shenoy N."/>
            <person name="Sisk P."/>
            <person name="Stolte C."/>
            <person name="Sykes S."/>
            <person name="Yandava C."/>
            <person name="Wortman J."/>
            <person name="Nusbaum C."/>
            <person name="Birren B."/>
        </authorList>
    </citation>
    <scope>NUCLEOTIDE SEQUENCE</scope>
    <source>
        <strain evidence="2">R3-111a-1</strain>
    </source>
</reference>
<dbReference type="EMBL" id="GL385400">
    <property type="protein sequence ID" value="EJT71819.1"/>
    <property type="molecule type" value="Genomic_DNA"/>
</dbReference>
<name>J3PC49_GAET3</name>
<dbReference type="Proteomes" id="UP000006039">
    <property type="component" value="Unassembled WGS sequence"/>
</dbReference>
<reference evidence="3" key="5">
    <citation type="submission" date="2018-04" db="UniProtKB">
        <authorList>
            <consortium name="EnsemblFungi"/>
        </authorList>
    </citation>
    <scope>IDENTIFICATION</scope>
    <source>
        <strain evidence="3">R3-111a-1</strain>
    </source>
</reference>
<evidence type="ECO:0000313" key="2">
    <source>
        <dbReference type="EMBL" id="EJT71819.1"/>
    </source>
</evidence>
<evidence type="ECO:0000313" key="4">
    <source>
        <dbReference type="Proteomes" id="UP000006039"/>
    </source>
</evidence>
<evidence type="ECO:0000256" key="1">
    <source>
        <dbReference type="SAM" id="MobiDB-lite"/>
    </source>
</evidence>
<dbReference type="AlphaFoldDB" id="J3PC49"/>
<reference evidence="3" key="4">
    <citation type="journal article" date="2015" name="G3 (Bethesda)">
        <title>Genome sequences of three phytopathogenic species of the Magnaporthaceae family of fungi.</title>
        <authorList>
            <person name="Okagaki L.H."/>
            <person name="Nunes C.C."/>
            <person name="Sailsbery J."/>
            <person name="Clay B."/>
            <person name="Brown D."/>
            <person name="John T."/>
            <person name="Oh Y."/>
            <person name="Young N."/>
            <person name="Fitzgerald M."/>
            <person name="Haas B.J."/>
            <person name="Zeng Q."/>
            <person name="Young S."/>
            <person name="Adiconis X."/>
            <person name="Fan L."/>
            <person name="Levin J.Z."/>
            <person name="Mitchell T.K."/>
            <person name="Okubara P.A."/>
            <person name="Farman M.L."/>
            <person name="Kohn L.M."/>
            <person name="Birren B."/>
            <person name="Ma L.-J."/>
            <person name="Dean R.A."/>
        </authorList>
    </citation>
    <scope>NUCLEOTIDE SEQUENCE</scope>
    <source>
        <strain evidence="3">R3-111a-1</strain>
    </source>
</reference>
<dbReference type="RefSeq" id="XP_009227216.1">
    <property type="nucleotide sequence ID" value="XM_009228952.1"/>
</dbReference>
<accession>J3PC49</accession>
<reference evidence="4" key="1">
    <citation type="submission" date="2010-07" db="EMBL/GenBank/DDBJ databases">
        <title>The genome sequence of Gaeumannomyces graminis var. tritici strain R3-111a-1.</title>
        <authorList>
            <consortium name="The Broad Institute Genome Sequencing Platform"/>
            <person name="Ma L.-J."/>
            <person name="Dead R."/>
            <person name="Young S."/>
            <person name="Zeng Q."/>
            <person name="Koehrsen M."/>
            <person name="Alvarado L."/>
            <person name="Berlin A."/>
            <person name="Chapman S.B."/>
            <person name="Chen Z."/>
            <person name="Freedman E."/>
            <person name="Gellesch M."/>
            <person name="Goldberg J."/>
            <person name="Griggs A."/>
            <person name="Gujja S."/>
            <person name="Heilman E.R."/>
            <person name="Heiman D."/>
            <person name="Hepburn T."/>
            <person name="Howarth C."/>
            <person name="Jen D."/>
            <person name="Larson L."/>
            <person name="Mehta T."/>
            <person name="Neiman D."/>
            <person name="Pearson M."/>
            <person name="Roberts A."/>
            <person name="Saif S."/>
            <person name="Shea T."/>
            <person name="Shenoy N."/>
            <person name="Sisk P."/>
            <person name="Stolte C."/>
            <person name="Sykes S."/>
            <person name="Walk T."/>
            <person name="White J."/>
            <person name="Yandava C."/>
            <person name="Haas B."/>
            <person name="Nusbaum C."/>
            <person name="Birren B."/>
        </authorList>
    </citation>
    <scope>NUCLEOTIDE SEQUENCE [LARGE SCALE GENOMIC DNA]</scope>
    <source>
        <strain evidence="4">R3-111a-1</strain>
    </source>
</reference>
<feature type="region of interest" description="Disordered" evidence="1">
    <location>
        <begin position="22"/>
        <end position="59"/>
    </location>
</feature>
<protein>
    <submittedName>
        <fullName evidence="2 3">Uncharacterized protein</fullName>
    </submittedName>
</protein>
<organism evidence="2">
    <name type="scientific">Gaeumannomyces tritici (strain R3-111a-1)</name>
    <name type="common">Wheat and barley take-all root rot fungus</name>
    <name type="synonym">Gaeumannomyces graminis var. tritici</name>
    <dbReference type="NCBI Taxonomy" id="644352"/>
    <lineage>
        <taxon>Eukaryota</taxon>
        <taxon>Fungi</taxon>
        <taxon>Dikarya</taxon>
        <taxon>Ascomycota</taxon>
        <taxon>Pezizomycotina</taxon>
        <taxon>Sordariomycetes</taxon>
        <taxon>Sordariomycetidae</taxon>
        <taxon>Magnaporthales</taxon>
        <taxon>Magnaporthaceae</taxon>
        <taxon>Gaeumannomyces</taxon>
    </lineage>
</organism>
<evidence type="ECO:0000313" key="3">
    <source>
        <dbReference type="EnsemblFungi" id="EJT71819"/>
    </source>
</evidence>
<dbReference type="HOGENOM" id="CLU_2638211_0_0_1"/>
<sequence length="77" mass="8767">MPVFRRARGRKVMVRILLAKTRKAMDQGSASHRGHRHGLVSQRQLKSTRGPAREVWSRWGSRQGRSSNVMLRGPFSG</sequence>
<dbReference type="EnsemblFungi" id="EJT71819">
    <property type="protein sequence ID" value="EJT71819"/>
    <property type="gene ID" value="GGTG_11072"/>
</dbReference>
<reference evidence="2" key="2">
    <citation type="submission" date="2010-07" db="EMBL/GenBank/DDBJ databases">
        <authorList>
            <consortium name="The Broad Institute Genome Sequencing Platform"/>
            <consortium name="Broad Institute Genome Sequencing Center for Infectious Disease"/>
            <person name="Ma L.-J."/>
            <person name="Dead R."/>
            <person name="Young S."/>
            <person name="Zeng Q."/>
            <person name="Koehrsen M."/>
            <person name="Alvarado L."/>
            <person name="Berlin A."/>
            <person name="Chapman S.B."/>
            <person name="Chen Z."/>
            <person name="Freedman E."/>
            <person name="Gellesch M."/>
            <person name="Goldberg J."/>
            <person name="Griggs A."/>
            <person name="Gujja S."/>
            <person name="Heilman E.R."/>
            <person name="Heiman D."/>
            <person name="Hepburn T."/>
            <person name="Howarth C."/>
            <person name="Jen D."/>
            <person name="Larson L."/>
            <person name="Mehta T."/>
            <person name="Neiman D."/>
            <person name="Pearson M."/>
            <person name="Roberts A."/>
            <person name="Saif S."/>
            <person name="Shea T."/>
            <person name="Shenoy N."/>
            <person name="Sisk P."/>
            <person name="Stolte C."/>
            <person name="Sykes S."/>
            <person name="Walk T."/>
            <person name="White J."/>
            <person name="Yandava C."/>
            <person name="Haas B."/>
            <person name="Nusbaum C."/>
            <person name="Birren B."/>
        </authorList>
    </citation>
    <scope>NUCLEOTIDE SEQUENCE</scope>
    <source>
        <strain evidence="2">R3-111a-1</strain>
    </source>
</reference>
<dbReference type="VEuPathDB" id="FungiDB:GGTG_11072"/>
<dbReference type="GeneID" id="20351530"/>
<gene>
    <name evidence="3" type="primary">20351530</name>
    <name evidence="2" type="ORF">GGTG_11072</name>
</gene>
<proteinExistence type="predicted"/>